<dbReference type="AlphaFoldDB" id="A0AA38M0B5"/>
<keyword evidence="2" id="KW-1185">Reference proteome</keyword>
<dbReference type="Gene3D" id="3.75.10.10">
    <property type="entry name" value="L-arginine/glycine Amidinotransferase, Chain A"/>
    <property type="match status" value="1"/>
</dbReference>
<reference evidence="1" key="1">
    <citation type="journal article" date="2023" name="G3 (Bethesda)">
        <title>Whole genome assemblies of Zophobas morio and Tenebrio molitor.</title>
        <authorList>
            <person name="Kaur S."/>
            <person name="Stinson S.A."/>
            <person name="diCenzo G.C."/>
        </authorList>
    </citation>
    <scope>NUCLEOTIDE SEQUENCE</scope>
    <source>
        <strain evidence="1">QUZm001</strain>
    </source>
</reference>
<evidence type="ECO:0000313" key="1">
    <source>
        <dbReference type="EMBL" id="KAJ3639050.1"/>
    </source>
</evidence>
<dbReference type="GO" id="GO:0016990">
    <property type="term" value="F:arginine deiminase activity"/>
    <property type="evidence" value="ECO:0007669"/>
    <property type="project" value="TreeGrafter"/>
</dbReference>
<sequence>MEVYMSKIKVYSEIGKLNTVLLHRPGKEVENLTPDLLERLLFDDIPFLKVAQAEHDAFAKVLTDNNVKVLYIENLVAETLDQHADQRDAFIDKFVEEANIDSE</sequence>
<dbReference type="PANTHER" id="PTHR47271:SF2">
    <property type="entry name" value="ARGININE DEIMINASE"/>
    <property type="match status" value="1"/>
</dbReference>
<comment type="caution">
    <text evidence="1">The sequence shown here is derived from an EMBL/GenBank/DDBJ whole genome shotgun (WGS) entry which is preliminary data.</text>
</comment>
<proteinExistence type="predicted"/>
<protein>
    <recommendedName>
        <fullName evidence="3">Arginine deiminase</fullName>
    </recommendedName>
</protein>
<dbReference type="GO" id="GO:0019546">
    <property type="term" value="P:L-arginine deiminase pathway"/>
    <property type="evidence" value="ECO:0007669"/>
    <property type="project" value="TreeGrafter"/>
</dbReference>
<evidence type="ECO:0008006" key="3">
    <source>
        <dbReference type="Google" id="ProtNLM"/>
    </source>
</evidence>
<dbReference type="Proteomes" id="UP001168821">
    <property type="component" value="Unassembled WGS sequence"/>
</dbReference>
<dbReference type="EMBL" id="JALNTZ010000027">
    <property type="protein sequence ID" value="KAJ3639050.1"/>
    <property type="molecule type" value="Genomic_DNA"/>
</dbReference>
<dbReference type="Pfam" id="PF02274">
    <property type="entry name" value="ADI"/>
    <property type="match status" value="1"/>
</dbReference>
<organism evidence="1 2">
    <name type="scientific">Zophobas morio</name>
    <dbReference type="NCBI Taxonomy" id="2755281"/>
    <lineage>
        <taxon>Eukaryota</taxon>
        <taxon>Metazoa</taxon>
        <taxon>Ecdysozoa</taxon>
        <taxon>Arthropoda</taxon>
        <taxon>Hexapoda</taxon>
        <taxon>Insecta</taxon>
        <taxon>Pterygota</taxon>
        <taxon>Neoptera</taxon>
        <taxon>Endopterygota</taxon>
        <taxon>Coleoptera</taxon>
        <taxon>Polyphaga</taxon>
        <taxon>Cucujiformia</taxon>
        <taxon>Tenebrionidae</taxon>
        <taxon>Zophobas</taxon>
    </lineage>
</organism>
<dbReference type="SUPFAM" id="SSF55909">
    <property type="entry name" value="Pentein"/>
    <property type="match status" value="1"/>
</dbReference>
<accession>A0AA38M0B5</accession>
<dbReference type="PANTHER" id="PTHR47271">
    <property type="entry name" value="ARGININE DEIMINASE"/>
    <property type="match status" value="1"/>
</dbReference>
<evidence type="ECO:0000313" key="2">
    <source>
        <dbReference type="Proteomes" id="UP001168821"/>
    </source>
</evidence>
<name>A0AA38M0B5_9CUCU</name>
<gene>
    <name evidence="1" type="ORF">Zmor_008972</name>
</gene>